<feature type="transmembrane region" description="Helical" evidence="1">
    <location>
        <begin position="200"/>
        <end position="217"/>
    </location>
</feature>
<comment type="caution">
    <text evidence="2">The sequence shown here is derived from an EMBL/GenBank/DDBJ whole genome shotgun (WGS) entry which is preliminary data.</text>
</comment>
<protein>
    <recommendedName>
        <fullName evidence="4">DUF2029 domain-containing protein</fullName>
    </recommendedName>
</protein>
<evidence type="ECO:0000313" key="2">
    <source>
        <dbReference type="EMBL" id="MCT2399060.1"/>
    </source>
</evidence>
<feature type="transmembrane region" description="Helical" evidence="1">
    <location>
        <begin position="317"/>
        <end position="335"/>
    </location>
</feature>
<accession>A0ABT2I2N0</accession>
<evidence type="ECO:0000313" key="3">
    <source>
        <dbReference type="Proteomes" id="UP001165583"/>
    </source>
</evidence>
<name>A0ABT2I2N0_9SPHN</name>
<feature type="transmembrane region" description="Helical" evidence="1">
    <location>
        <begin position="342"/>
        <end position="359"/>
    </location>
</feature>
<feature type="transmembrane region" description="Helical" evidence="1">
    <location>
        <begin position="261"/>
        <end position="282"/>
    </location>
</feature>
<evidence type="ECO:0000256" key="1">
    <source>
        <dbReference type="SAM" id="Phobius"/>
    </source>
</evidence>
<keyword evidence="1" id="KW-1133">Transmembrane helix</keyword>
<feature type="transmembrane region" description="Helical" evidence="1">
    <location>
        <begin position="174"/>
        <end position="194"/>
    </location>
</feature>
<feature type="transmembrane region" description="Helical" evidence="1">
    <location>
        <begin position="38"/>
        <end position="58"/>
    </location>
</feature>
<keyword evidence="1" id="KW-0472">Membrane</keyword>
<gene>
    <name evidence="2" type="ORF">NZK81_05845</name>
</gene>
<keyword evidence="1" id="KW-0812">Transmembrane</keyword>
<sequence length="405" mass="43254">MGVHVLDITELATAEGASASTAGAGAASGRFAHWSPSLARVVLAVLALLLLASALVPVGKPGNRSPWAGPVEGPVSISTSASVADEPYDEDIALYEVAIDRIAHGENYYDFIVSEQRARNYPVNPGLAVRMPTLAYLDAWLGTPGQIVAAIALMLGIVAAWWRRFGEEGVSPRLRRMATAMVFVGASLGLNRHYFPLHELWAGGLIALSFGLHRIGVNGQGGRWIGAFYAGALALAIREHALPFVLLMAAAALWYRNWREAAAWSALVAVFFVALALHLSLVARDVLPSDPHSAPWLVMRGLSGWLANVVQSSNLRWLPHVLAGPAVVLMTFGWLGWKGRGGLFGFLLSAGYGLAFMFAGRWDNFYWGAVIAPAMFAGIVFAPRALSDLVAAARLRARSPVAAVN</sequence>
<dbReference type="EMBL" id="JANZXA010000003">
    <property type="protein sequence ID" value="MCT2399060.1"/>
    <property type="molecule type" value="Genomic_DNA"/>
</dbReference>
<dbReference type="RefSeq" id="WP_260044819.1">
    <property type="nucleotide sequence ID" value="NZ_JANZXA010000003.1"/>
</dbReference>
<evidence type="ECO:0008006" key="4">
    <source>
        <dbReference type="Google" id="ProtNLM"/>
    </source>
</evidence>
<organism evidence="2 3">
    <name type="scientific">Novosphingobium mangrovi</name>
    <name type="common">ex Huang et al. 2023</name>
    <dbReference type="NCBI Taxonomy" id="2976432"/>
    <lineage>
        <taxon>Bacteria</taxon>
        <taxon>Pseudomonadati</taxon>
        <taxon>Pseudomonadota</taxon>
        <taxon>Alphaproteobacteria</taxon>
        <taxon>Sphingomonadales</taxon>
        <taxon>Sphingomonadaceae</taxon>
        <taxon>Novosphingobium</taxon>
    </lineage>
</organism>
<keyword evidence="3" id="KW-1185">Reference proteome</keyword>
<proteinExistence type="predicted"/>
<feature type="transmembrane region" description="Helical" evidence="1">
    <location>
        <begin position="139"/>
        <end position="162"/>
    </location>
</feature>
<reference evidence="2" key="1">
    <citation type="submission" date="2022-09" db="EMBL/GenBank/DDBJ databases">
        <title>Novosphingobium sp. Nov., a polycyclic aromatic hydrocarbon-degrading bacterium isolated form mangrove sediments in HongKong.</title>
        <authorList>
            <person name="Hu Z."/>
        </authorList>
    </citation>
    <scope>NUCLEOTIDE SEQUENCE</scope>
    <source>
        <strain evidence="2">HK4-1</strain>
    </source>
</reference>
<dbReference type="Proteomes" id="UP001165583">
    <property type="component" value="Unassembled WGS sequence"/>
</dbReference>
<feature type="transmembrane region" description="Helical" evidence="1">
    <location>
        <begin position="229"/>
        <end position="255"/>
    </location>
</feature>
<feature type="transmembrane region" description="Helical" evidence="1">
    <location>
        <begin position="365"/>
        <end position="386"/>
    </location>
</feature>